<dbReference type="PROSITE" id="PS50887">
    <property type="entry name" value="GGDEF"/>
    <property type="match status" value="1"/>
</dbReference>
<evidence type="ECO:0000256" key="2">
    <source>
        <dbReference type="SAM" id="Phobius"/>
    </source>
</evidence>
<dbReference type="PANTHER" id="PTHR33121">
    <property type="entry name" value="CYCLIC DI-GMP PHOSPHODIESTERASE PDEF"/>
    <property type="match status" value="1"/>
</dbReference>
<dbReference type="Gene3D" id="3.30.70.270">
    <property type="match status" value="1"/>
</dbReference>
<feature type="transmembrane region" description="Helical" evidence="2">
    <location>
        <begin position="61"/>
        <end position="79"/>
    </location>
</feature>
<keyword evidence="2" id="KW-1133">Transmembrane helix</keyword>
<sequence length="763" mass="81496">MVEEDESMVSAPVPPRSTAAALSRSRLDRPVRSPGRYLAVSFTVAAVVLAVYLVVPASIRTGVFAVGAIGCMVVVLVGLRRNSPTDTYAWRCMLGAATSFLVGLSARSVRDDLPSLLRLLPEVLVLLGYLLLVLGIVGWSRRGGNSRPTPTIIDAVLVTLGMTFVSWVLLVAPVLSTTRDVPSLVLNGLFPAIDAGLFTMAFFLLLSKTRFNVSLVLLVAALLVTIVGDLGYAIATARSVAAPTVVLDAMYLLAFVLLAAASLHPSMARVGRTGGVTAALTRQRMTVSVALVATCAALPLVGEAVGTADVVVRSTFLAVILVGMFVRGERALSRVQRSEDKARHDATHDSLTGLPDRSMLESILERAARRPSSSASATTVLFADLDNFKVVNDSYGHRAGDELIQAAAQRIRRVVSSDEDVVRYAGDEFVVVAHCDRARAEELAELLLAAFAEPFELSVASLYVSVSIGIATSCGPAGLADDLVREADTAMYDAKFRGPAAYAFFDESLRTAATRSVELGSALRGAVARGEMAVHYQPIVSLRTHDVLVYEALVRWKHRGRWVGPDEFIPVAEATNMISEIGTWVLDTALGDLVRLRVAGAPGISMSVNLSVLQLRDERLPDVVADLLASHGLDGSVLGLEVTESALIADPVVANRVLARLAEQDIVLVLDDFGMGYSSLGRLRDLPITVIKIDKSFIDRVPVDDASVSIVSAIEAMATALTMRTVAEGVETKEQERIVTELGCTYAQGYLYGRPAPVETFLP</sequence>
<dbReference type="SUPFAM" id="SSF141868">
    <property type="entry name" value="EAL domain-like"/>
    <property type="match status" value="1"/>
</dbReference>
<dbReference type="Pfam" id="PF00990">
    <property type="entry name" value="GGDEF"/>
    <property type="match status" value="1"/>
</dbReference>
<dbReference type="Proteomes" id="UP000703038">
    <property type="component" value="Unassembled WGS sequence"/>
</dbReference>
<feature type="transmembrane region" description="Helical" evidence="2">
    <location>
        <begin position="285"/>
        <end position="304"/>
    </location>
</feature>
<dbReference type="RefSeq" id="WP_204868907.1">
    <property type="nucleotide sequence ID" value="NZ_JAFBBK010000001.1"/>
</dbReference>
<dbReference type="Gene3D" id="3.20.20.450">
    <property type="entry name" value="EAL domain"/>
    <property type="match status" value="1"/>
</dbReference>
<dbReference type="InterPro" id="IPR050706">
    <property type="entry name" value="Cyclic-di-GMP_PDE-like"/>
</dbReference>
<organism evidence="5 6">
    <name type="scientific">Rhodococcoides corynebacterioides</name>
    <dbReference type="NCBI Taxonomy" id="53972"/>
    <lineage>
        <taxon>Bacteria</taxon>
        <taxon>Bacillati</taxon>
        <taxon>Actinomycetota</taxon>
        <taxon>Actinomycetes</taxon>
        <taxon>Mycobacteriales</taxon>
        <taxon>Nocardiaceae</taxon>
        <taxon>Rhodococcoides</taxon>
    </lineage>
</organism>
<dbReference type="InterPro" id="IPR043128">
    <property type="entry name" value="Rev_trsase/Diguanyl_cyclase"/>
</dbReference>
<feature type="region of interest" description="Disordered" evidence="1">
    <location>
        <begin position="1"/>
        <end position="21"/>
    </location>
</feature>
<evidence type="ECO:0000259" key="4">
    <source>
        <dbReference type="PROSITE" id="PS50887"/>
    </source>
</evidence>
<feature type="transmembrane region" description="Helical" evidence="2">
    <location>
        <begin position="151"/>
        <end position="172"/>
    </location>
</feature>
<name>A0ABS2KVK5_9NOCA</name>
<dbReference type="InterPro" id="IPR035919">
    <property type="entry name" value="EAL_sf"/>
</dbReference>
<dbReference type="SMART" id="SM00052">
    <property type="entry name" value="EAL"/>
    <property type="match status" value="1"/>
</dbReference>
<feature type="domain" description="GGDEF" evidence="4">
    <location>
        <begin position="376"/>
        <end position="507"/>
    </location>
</feature>
<reference evidence="5 6" key="1">
    <citation type="submission" date="2021-01" db="EMBL/GenBank/DDBJ databases">
        <title>Genomics of switchgrass bacterial isolates.</title>
        <authorList>
            <person name="Shade A."/>
        </authorList>
    </citation>
    <scope>NUCLEOTIDE SEQUENCE [LARGE SCALE GENOMIC DNA]</scope>
    <source>
        <strain evidence="5 6">PvP111</strain>
    </source>
</reference>
<dbReference type="InterPro" id="IPR029787">
    <property type="entry name" value="Nucleotide_cyclase"/>
</dbReference>
<dbReference type="NCBIfam" id="TIGR00254">
    <property type="entry name" value="GGDEF"/>
    <property type="match status" value="1"/>
</dbReference>
<feature type="transmembrane region" description="Helical" evidence="2">
    <location>
        <begin position="213"/>
        <end position="234"/>
    </location>
</feature>
<dbReference type="SMART" id="SM00267">
    <property type="entry name" value="GGDEF"/>
    <property type="match status" value="1"/>
</dbReference>
<evidence type="ECO:0000256" key="1">
    <source>
        <dbReference type="SAM" id="MobiDB-lite"/>
    </source>
</evidence>
<evidence type="ECO:0000313" key="5">
    <source>
        <dbReference type="EMBL" id="MBM7415980.1"/>
    </source>
</evidence>
<dbReference type="PROSITE" id="PS50883">
    <property type="entry name" value="EAL"/>
    <property type="match status" value="1"/>
</dbReference>
<dbReference type="SUPFAM" id="SSF55073">
    <property type="entry name" value="Nucleotide cyclase"/>
    <property type="match status" value="1"/>
</dbReference>
<feature type="transmembrane region" description="Helical" evidence="2">
    <location>
        <begin position="37"/>
        <end position="55"/>
    </location>
</feature>
<feature type="transmembrane region" description="Helical" evidence="2">
    <location>
        <begin position="184"/>
        <end position="206"/>
    </location>
</feature>
<dbReference type="EMBL" id="JAFBBK010000001">
    <property type="protein sequence ID" value="MBM7415980.1"/>
    <property type="molecule type" value="Genomic_DNA"/>
</dbReference>
<evidence type="ECO:0000313" key="6">
    <source>
        <dbReference type="Proteomes" id="UP000703038"/>
    </source>
</evidence>
<gene>
    <name evidence="5" type="ORF">JOE42_002713</name>
</gene>
<comment type="caution">
    <text evidence="5">The sequence shown here is derived from an EMBL/GenBank/DDBJ whole genome shotgun (WGS) entry which is preliminary data.</text>
</comment>
<keyword evidence="6" id="KW-1185">Reference proteome</keyword>
<dbReference type="InterPro" id="IPR001633">
    <property type="entry name" value="EAL_dom"/>
</dbReference>
<dbReference type="CDD" id="cd01948">
    <property type="entry name" value="EAL"/>
    <property type="match status" value="1"/>
</dbReference>
<evidence type="ECO:0000259" key="3">
    <source>
        <dbReference type="PROSITE" id="PS50883"/>
    </source>
</evidence>
<feature type="transmembrane region" description="Helical" evidence="2">
    <location>
        <begin position="88"/>
        <end position="107"/>
    </location>
</feature>
<dbReference type="PANTHER" id="PTHR33121:SF79">
    <property type="entry name" value="CYCLIC DI-GMP PHOSPHODIESTERASE PDED-RELATED"/>
    <property type="match status" value="1"/>
</dbReference>
<protein>
    <submittedName>
        <fullName evidence="5">Diguanylate cyclase (GGDEF)-like protein</fullName>
    </submittedName>
</protein>
<proteinExistence type="predicted"/>
<feature type="transmembrane region" description="Helical" evidence="2">
    <location>
        <begin position="240"/>
        <end position="264"/>
    </location>
</feature>
<dbReference type="Pfam" id="PF00563">
    <property type="entry name" value="EAL"/>
    <property type="match status" value="1"/>
</dbReference>
<dbReference type="InterPro" id="IPR000160">
    <property type="entry name" value="GGDEF_dom"/>
</dbReference>
<accession>A0ABS2KVK5</accession>
<keyword evidence="2" id="KW-0812">Transmembrane</keyword>
<feature type="domain" description="EAL" evidence="3">
    <location>
        <begin position="516"/>
        <end position="763"/>
    </location>
</feature>
<dbReference type="CDD" id="cd01949">
    <property type="entry name" value="GGDEF"/>
    <property type="match status" value="1"/>
</dbReference>
<keyword evidence="2" id="KW-0472">Membrane</keyword>
<feature type="transmembrane region" description="Helical" evidence="2">
    <location>
        <begin position="119"/>
        <end position="139"/>
    </location>
</feature>